<dbReference type="InterPro" id="IPR007213">
    <property type="entry name" value="Ppm1/Ppm2/Tcmp"/>
</dbReference>
<evidence type="ECO:0000256" key="4">
    <source>
        <dbReference type="ARBA" id="ARBA00022679"/>
    </source>
</evidence>
<dbReference type="SUPFAM" id="SSF53335">
    <property type="entry name" value="S-adenosyl-L-methionine-dependent methyltransferases"/>
    <property type="match status" value="1"/>
</dbReference>
<dbReference type="AlphaFoldDB" id="A0A229SNM0"/>
<keyword evidence="5 6" id="KW-0949">S-adenosyl-L-methionine</keyword>
<keyword evidence="3 6" id="KW-0489">Methyltransferase</keyword>
<evidence type="ECO:0000256" key="5">
    <source>
        <dbReference type="ARBA" id="ARBA00022691"/>
    </source>
</evidence>
<dbReference type="NCBIfam" id="TIGR00027">
    <property type="entry name" value="mthyl_TIGR00027"/>
    <property type="match status" value="1"/>
</dbReference>
<protein>
    <recommendedName>
        <fullName evidence="6">S-adenosyl-L-methionine-dependent methyltransferase</fullName>
        <ecNumber evidence="6">2.1.1.-</ecNumber>
    </recommendedName>
</protein>
<dbReference type="GO" id="GO:0032259">
    <property type="term" value="P:methylation"/>
    <property type="evidence" value="ECO:0007669"/>
    <property type="project" value="UniProtKB-KW"/>
</dbReference>
<dbReference type="Gene3D" id="3.40.50.150">
    <property type="entry name" value="Vaccinia Virus protein VP39"/>
    <property type="match status" value="1"/>
</dbReference>
<dbReference type="OrthoDB" id="9806164at2"/>
<comment type="similarity">
    <text evidence="2 6">Belongs to the UPF0677 family.</text>
</comment>
<comment type="caution">
    <text evidence="7">The sequence shown here is derived from an EMBL/GenBank/DDBJ whole genome shotgun (WGS) entry which is preliminary data.</text>
</comment>
<comment type="function">
    <text evidence="1 6">Exhibits S-adenosyl-L-methionine-dependent methyltransferase activity.</text>
</comment>
<gene>
    <name evidence="7" type="ORF">CF165_43275</name>
</gene>
<evidence type="ECO:0000313" key="7">
    <source>
        <dbReference type="EMBL" id="OXM60251.1"/>
    </source>
</evidence>
<dbReference type="InterPro" id="IPR029063">
    <property type="entry name" value="SAM-dependent_MTases_sf"/>
</dbReference>
<dbReference type="GO" id="GO:0008168">
    <property type="term" value="F:methyltransferase activity"/>
    <property type="evidence" value="ECO:0007669"/>
    <property type="project" value="UniProtKB-UniRule"/>
</dbReference>
<evidence type="ECO:0000256" key="1">
    <source>
        <dbReference type="ARBA" id="ARBA00003907"/>
    </source>
</evidence>
<dbReference type="PANTHER" id="PTHR43619">
    <property type="entry name" value="S-ADENOSYL-L-METHIONINE-DEPENDENT METHYLTRANSFERASE YKTD-RELATED"/>
    <property type="match status" value="1"/>
</dbReference>
<sequence length="274" mass="29194">MTTVTESLPAVSRTAVGVAAMRAYESNRPDRLFDDPYAAAFFEAGRSVLPPIGRDSAQAGLGELMYPQIVIRTRFFDDYLLQAGCAQVVLLAAGLDARAFRLAWPPGTRLFEIDLPEVLAFKDDVLATQDASPSCERVVVRADLREDWATALRASGFDPAVPTAWLIEGLLIYLSRKDAEGLLTTVGELSAPGSRVSFEHGTGAPDGLVSRAHATEDGESVTALWRGGLGSTAPEWLAAHGWQPSTVTRAEVAAGYGRPSDDNATADGFVTAVL</sequence>
<dbReference type="Proteomes" id="UP000215199">
    <property type="component" value="Unassembled WGS sequence"/>
</dbReference>
<keyword evidence="4 7" id="KW-0808">Transferase</keyword>
<organism evidence="7 8">
    <name type="scientific">Amycolatopsis vastitatis</name>
    <dbReference type="NCBI Taxonomy" id="1905142"/>
    <lineage>
        <taxon>Bacteria</taxon>
        <taxon>Bacillati</taxon>
        <taxon>Actinomycetota</taxon>
        <taxon>Actinomycetes</taxon>
        <taxon>Pseudonocardiales</taxon>
        <taxon>Pseudonocardiaceae</taxon>
        <taxon>Amycolatopsis</taxon>
    </lineage>
</organism>
<reference evidence="8" key="1">
    <citation type="submission" date="2017-07" db="EMBL/GenBank/DDBJ databases">
        <title>Comparative genome mining reveals phylogenetic distribution patterns of secondary metabolites in Amycolatopsis.</title>
        <authorList>
            <person name="Adamek M."/>
            <person name="Alanjary M."/>
            <person name="Sales-Ortells H."/>
            <person name="Goodfellow M."/>
            <person name="Bull A.T."/>
            <person name="Kalinowski J."/>
            <person name="Ziemert N."/>
        </authorList>
    </citation>
    <scope>NUCLEOTIDE SEQUENCE [LARGE SCALE GENOMIC DNA]</scope>
    <source>
        <strain evidence="8">H5</strain>
    </source>
</reference>
<name>A0A229SNM0_9PSEU</name>
<accession>A0A229SNM0</accession>
<evidence type="ECO:0000256" key="3">
    <source>
        <dbReference type="ARBA" id="ARBA00022603"/>
    </source>
</evidence>
<evidence type="ECO:0000256" key="2">
    <source>
        <dbReference type="ARBA" id="ARBA00008138"/>
    </source>
</evidence>
<proteinExistence type="inferred from homology"/>
<dbReference type="EMBL" id="NMUL01000064">
    <property type="protein sequence ID" value="OXM60251.1"/>
    <property type="molecule type" value="Genomic_DNA"/>
</dbReference>
<keyword evidence="8" id="KW-1185">Reference proteome</keyword>
<evidence type="ECO:0000313" key="8">
    <source>
        <dbReference type="Proteomes" id="UP000215199"/>
    </source>
</evidence>
<dbReference type="InterPro" id="IPR011610">
    <property type="entry name" value="SAM_mthyl_Trfase_ML2640-like"/>
</dbReference>
<dbReference type="PANTHER" id="PTHR43619:SF2">
    <property type="entry name" value="S-ADENOSYL-L-METHIONINE-DEPENDENT METHYLTRANSFERASES SUPERFAMILY PROTEIN"/>
    <property type="match status" value="1"/>
</dbReference>
<evidence type="ECO:0000256" key="6">
    <source>
        <dbReference type="RuleBase" id="RU362030"/>
    </source>
</evidence>
<dbReference type="Pfam" id="PF04072">
    <property type="entry name" value="LCM"/>
    <property type="match status" value="1"/>
</dbReference>
<dbReference type="EC" id="2.1.1.-" evidence="6"/>